<evidence type="ECO:0000313" key="3">
    <source>
        <dbReference type="Proteomes" id="UP000035036"/>
    </source>
</evidence>
<gene>
    <name evidence="2" type="ORF">GSUB_14575</name>
</gene>
<name>A0A0B5FJL1_9BACT</name>
<reference evidence="2 3" key="1">
    <citation type="journal article" date="2015" name="Genome Announc.">
        <title>Genomes of Geoalkalibacter ferrihydriticus Z-0531T and Geoalkalibacter subterraneus Red1T, Two Haloalkaliphilic Metal-Reducing Deltaproteobacteria.</title>
        <authorList>
            <person name="Badalamenti J.P."/>
            <person name="Krajmalnik-Brown R."/>
            <person name="Torres C.I."/>
            <person name="Bond D.R."/>
        </authorList>
    </citation>
    <scope>NUCLEOTIDE SEQUENCE [LARGE SCALE GENOMIC DNA]</scope>
    <source>
        <strain evidence="2 3">Red1</strain>
    </source>
</reference>
<dbReference type="EMBL" id="CP010311">
    <property type="protein sequence ID" value="AJF07528.1"/>
    <property type="molecule type" value="Genomic_DNA"/>
</dbReference>
<accession>A0A0B5FJL1</accession>
<protein>
    <submittedName>
        <fullName evidence="2">Uncharacterized protein</fullName>
    </submittedName>
</protein>
<dbReference type="HOGENOM" id="CLU_1413370_0_0_7"/>
<organism evidence="2 3">
    <name type="scientific">Geoalkalibacter subterraneus</name>
    <dbReference type="NCBI Taxonomy" id="483547"/>
    <lineage>
        <taxon>Bacteria</taxon>
        <taxon>Pseudomonadati</taxon>
        <taxon>Thermodesulfobacteriota</taxon>
        <taxon>Desulfuromonadia</taxon>
        <taxon>Desulfuromonadales</taxon>
        <taxon>Geoalkalibacteraceae</taxon>
        <taxon>Geoalkalibacter</taxon>
    </lineage>
</organism>
<evidence type="ECO:0000256" key="1">
    <source>
        <dbReference type="SAM" id="MobiDB-lite"/>
    </source>
</evidence>
<dbReference type="KEGG" id="gsb:GSUB_14575"/>
<keyword evidence="3" id="KW-1185">Reference proteome</keyword>
<proteinExistence type="predicted"/>
<sequence length="192" mass="21111">MAKPSRFIWCGVHQQRKILESCPKCGHFPCRGLTAGQIARIAESTPLEKTVTRATKRRIAPMYFLVKDDQSLEVYTGTLDELPPEKAAEAVEALECSAYIVQELTWVPAGKEKKVKIAGAGKKALCVLESSNGTLSLTEADPAERIEEGAKLYPVDKRLVRQYVPVKISLESEDSSPSKPPVTTRKKSAAKK</sequence>
<evidence type="ECO:0000313" key="2">
    <source>
        <dbReference type="EMBL" id="AJF07528.1"/>
    </source>
</evidence>
<dbReference type="OrthoDB" id="9994733at2"/>
<dbReference type="Proteomes" id="UP000035036">
    <property type="component" value="Chromosome"/>
</dbReference>
<feature type="region of interest" description="Disordered" evidence="1">
    <location>
        <begin position="170"/>
        <end position="192"/>
    </location>
</feature>
<dbReference type="RefSeq" id="WP_040201442.1">
    <property type="nucleotide sequence ID" value="NZ_CP010311.1"/>
</dbReference>
<dbReference type="AlphaFoldDB" id="A0A0B5FJL1"/>